<dbReference type="EMBL" id="JAAKFY010000024">
    <property type="protein sequence ID" value="KAF3836211.1"/>
    <property type="molecule type" value="Genomic_DNA"/>
</dbReference>
<sequence length="312" mass="35158">MHNLMNTPFIWKTNGMRYLGINIVSPISKIFSLNGPAIFQSIKEDINRWMAIPLSLWGRAETLKMNQSIMSVNQNISLASMWYCPKPPPSMDNTIIRFSCSIVKQLHRRLNIEGLSLPSCPIWSNPCLSAGGGTLSNNIWQKAGITTIGQIYREQTLPFQQLKNQYGLSDSSFLSYAQIASIISTKCKEGAMPASCMEEDQRLKKAIISSGVVSNIYKLLSRAAPNTYSPVQLSWEHDLNISLSALQWNSIWRSAMFSSKCVRFRIIQFKFSIEHTSPLLQNPRWTINTETYAGMNVASEVHCCTYSGNAQR</sequence>
<evidence type="ECO:0000313" key="2">
    <source>
        <dbReference type="Proteomes" id="UP000518266"/>
    </source>
</evidence>
<dbReference type="OrthoDB" id="416119at2759"/>
<dbReference type="AlphaFoldDB" id="A0A7J5XH04"/>
<proteinExistence type="predicted"/>
<evidence type="ECO:0000313" key="1">
    <source>
        <dbReference type="EMBL" id="KAF3836211.1"/>
    </source>
</evidence>
<protein>
    <recommendedName>
        <fullName evidence="3">Reverse transcriptase</fullName>
    </recommendedName>
</protein>
<gene>
    <name evidence="1" type="ORF">F7725_028769</name>
</gene>
<evidence type="ECO:0008006" key="3">
    <source>
        <dbReference type="Google" id="ProtNLM"/>
    </source>
</evidence>
<comment type="caution">
    <text evidence="1">The sequence shown here is derived from an EMBL/GenBank/DDBJ whole genome shotgun (WGS) entry which is preliminary data.</text>
</comment>
<organism evidence="1 2">
    <name type="scientific">Dissostichus mawsoni</name>
    <name type="common">Antarctic cod</name>
    <dbReference type="NCBI Taxonomy" id="36200"/>
    <lineage>
        <taxon>Eukaryota</taxon>
        <taxon>Metazoa</taxon>
        <taxon>Chordata</taxon>
        <taxon>Craniata</taxon>
        <taxon>Vertebrata</taxon>
        <taxon>Euteleostomi</taxon>
        <taxon>Actinopterygii</taxon>
        <taxon>Neopterygii</taxon>
        <taxon>Teleostei</taxon>
        <taxon>Neoteleostei</taxon>
        <taxon>Acanthomorphata</taxon>
        <taxon>Eupercaria</taxon>
        <taxon>Perciformes</taxon>
        <taxon>Notothenioidei</taxon>
        <taxon>Nototheniidae</taxon>
        <taxon>Dissostichus</taxon>
    </lineage>
</organism>
<keyword evidence="2" id="KW-1185">Reference proteome</keyword>
<accession>A0A7J5XH04</accession>
<reference evidence="1 2" key="1">
    <citation type="submission" date="2020-03" db="EMBL/GenBank/DDBJ databases">
        <title>Dissostichus mawsoni Genome sequencing and assembly.</title>
        <authorList>
            <person name="Park H."/>
        </authorList>
    </citation>
    <scope>NUCLEOTIDE SEQUENCE [LARGE SCALE GENOMIC DNA]</scope>
    <source>
        <strain evidence="1">DM0001</strain>
        <tissue evidence="1">Muscle</tissue>
    </source>
</reference>
<name>A0A7J5XH04_DISMA</name>
<dbReference type="Proteomes" id="UP000518266">
    <property type="component" value="Unassembled WGS sequence"/>
</dbReference>